<evidence type="ECO:0000256" key="2">
    <source>
        <dbReference type="ARBA" id="ARBA00022737"/>
    </source>
</evidence>
<dbReference type="PROSITE" id="PS50103">
    <property type="entry name" value="ZF_C3H1"/>
    <property type="match status" value="2"/>
</dbReference>
<evidence type="ECO:0000259" key="6">
    <source>
        <dbReference type="PROSITE" id="PS50103"/>
    </source>
</evidence>
<evidence type="ECO:0000313" key="8">
    <source>
        <dbReference type="Proteomes" id="UP001154282"/>
    </source>
</evidence>
<keyword evidence="8" id="KW-1185">Reference proteome</keyword>
<name>A0AAV0LCE0_9ROSI</name>
<dbReference type="PANTHER" id="PTHR12547:SF162">
    <property type="entry name" value="ZINC FINGER CCCH DOMAIN-CONTAINING PROTEIN 15"/>
    <property type="match status" value="1"/>
</dbReference>
<feature type="zinc finger region" description="C3H1-type" evidence="5">
    <location>
        <begin position="310"/>
        <end position="338"/>
    </location>
</feature>
<keyword evidence="4 5" id="KW-0862">Zinc</keyword>
<dbReference type="PANTHER" id="PTHR12547">
    <property type="entry name" value="CCCH ZINC FINGER/TIS11-RELATED"/>
    <property type="match status" value="1"/>
</dbReference>
<protein>
    <recommendedName>
        <fullName evidence="6">C3H1-type domain-containing protein</fullName>
    </recommendedName>
</protein>
<dbReference type="InterPro" id="IPR036855">
    <property type="entry name" value="Znf_CCCH_sf"/>
</dbReference>
<feature type="zinc finger region" description="C3H1-type" evidence="5">
    <location>
        <begin position="272"/>
        <end position="300"/>
    </location>
</feature>
<feature type="non-terminal residue" evidence="7">
    <location>
        <position position="1"/>
    </location>
</feature>
<organism evidence="7 8">
    <name type="scientific">Linum tenue</name>
    <dbReference type="NCBI Taxonomy" id="586396"/>
    <lineage>
        <taxon>Eukaryota</taxon>
        <taxon>Viridiplantae</taxon>
        <taxon>Streptophyta</taxon>
        <taxon>Embryophyta</taxon>
        <taxon>Tracheophyta</taxon>
        <taxon>Spermatophyta</taxon>
        <taxon>Magnoliopsida</taxon>
        <taxon>eudicotyledons</taxon>
        <taxon>Gunneridae</taxon>
        <taxon>Pentapetalae</taxon>
        <taxon>rosids</taxon>
        <taxon>fabids</taxon>
        <taxon>Malpighiales</taxon>
        <taxon>Linaceae</taxon>
        <taxon>Linum</taxon>
    </lineage>
</organism>
<evidence type="ECO:0000256" key="4">
    <source>
        <dbReference type="ARBA" id="ARBA00022833"/>
    </source>
</evidence>
<dbReference type="SUPFAM" id="SSF90229">
    <property type="entry name" value="CCCH zinc finger"/>
    <property type="match status" value="2"/>
</dbReference>
<comment type="caution">
    <text evidence="7">The sequence shown here is derived from an EMBL/GenBank/DDBJ whole genome shotgun (WGS) entry which is preliminary data.</text>
</comment>
<dbReference type="InterPro" id="IPR000571">
    <property type="entry name" value="Znf_CCCH"/>
</dbReference>
<keyword evidence="2" id="KW-0677">Repeat</keyword>
<dbReference type="EMBL" id="CAMGYJ010000006">
    <property type="protein sequence ID" value="CAI0431830.1"/>
    <property type="molecule type" value="Genomic_DNA"/>
</dbReference>
<dbReference type="AlphaFoldDB" id="A0AAV0LCE0"/>
<keyword evidence="1 5" id="KW-0479">Metal-binding</keyword>
<reference evidence="7" key="1">
    <citation type="submission" date="2022-08" db="EMBL/GenBank/DDBJ databases">
        <authorList>
            <person name="Gutierrez-Valencia J."/>
        </authorList>
    </citation>
    <scope>NUCLEOTIDE SEQUENCE</scope>
</reference>
<evidence type="ECO:0000256" key="3">
    <source>
        <dbReference type="ARBA" id="ARBA00022771"/>
    </source>
</evidence>
<evidence type="ECO:0000256" key="5">
    <source>
        <dbReference type="PROSITE-ProRule" id="PRU00723"/>
    </source>
</evidence>
<dbReference type="InterPro" id="IPR045877">
    <property type="entry name" value="ZFP36-like"/>
</dbReference>
<keyword evidence="3 5" id="KW-0863">Zinc-finger</keyword>
<dbReference type="Gene3D" id="4.10.1000.10">
    <property type="entry name" value="Zinc finger, CCCH-type"/>
    <property type="match status" value="2"/>
</dbReference>
<dbReference type="Pfam" id="PF00642">
    <property type="entry name" value="zf-CCCH"/>
    <property type="match status" value="1"/>
</dbReference>
<feature type="domain" description="C3H1-type" evidence="6">
    <location>
        <begin position="272"/>
        <end position="300"/>
    </location>
</feature>
<dbReference type="FunFam" id="4.10.1000.10:FF:000001">
    <property type="entry name" value="zinc finger CCCH domain-containing protein 15-like"/>
    <property type="match status" value="1"/>
</dbReference>
<dbReference type="SMART" id="SM00356">
    <property type="entry name" value="ZnF_C3H1"/>
    <property type="match status" value="2"/>
</dbReference>
<accession>A0AAV0LCE0</accession>
<dbReference type="FunFam" id="4.10.1000.10:FF:000002">
    <property type="entry name" value="Zinc finger protein 36, C3H1 type-like 1"/>
    <property type="match status" value="1"/>
</dbReference>
<feature type="domain" description="C3H1-type" evidence="6">
    <location>
        <begin position="310"/>
        <end position="338"/>
    </location>
</feature>
<evidence type="ECO:0000313" key="7">
    <source>
        <dbReference type="EMBL" id="CAI0431830.1"/>
    </source>
</evidence>
<gene>
    <name evidence="7" type="ORF">LITE_LOCUS23174</name>
</gene>
<evidence type="ECO:0000256" key="1">
    <source>
        <dbReference type="ARBA" id="ARBA00022723"/>
    </source>
</evidence>
<dbReference type="Proteomes" id="UP001154282">
    <property type="component" value="Unassembled WGS sequence"/>
</dbReference>
<dbReference type="GO" id="GO:0003729">
    <property type="term" value="F:mRNA binding"/>
    <property type="evidence" value="ECO:0007669"/>
    <property type="project" value="InterPro"/>
</dbReference>
<sequence length="370" mass="41018">FFSLYKHITILSLPPPPPLLSPISTRFRGANQKMEKENCSSATNADLIADVSRNYFTTGDNYDFASLFPPLLSSDSLSLSSRFCSPSSAMPHQEMVNRHALCLTRLRQAAKEVESLRHENAVLRSINHDLNSDLNLLIRASVQNHCLPPSHYDNSPFELANAFRDLCNIGGGGGAAAEELCENQSPTSVIEMQSGDADRISLPKSISVRSNGYLKIGQSTASAGASNKSRSVTRPLRNTNPIDGAAKVLIRGGNGGKKEEEALELEVYNQGMTKTELCNKWQATGACPYGNHCQFAHGVEELRPVIRHPRYKTEVCRMVLSGDMCPYGHRCHFRHALTEQERATERLKPKQTKLERYTVHIGGKEARVYY</sequence>
<proteinExistence type="predicted"/>
<dbReference type="GO" id="GO:0008270">
    <property type="term" value="F:zinc ion binding"/>
    <property type="evidence" value="ECO:0007669"/>
    <property type="project" value="UniProtKB-KW"/>
</dbReference>